<evidence type="ECO:0000313" key="2">
    <source>
        <dbReference type="EMBL" id="KAK3850773.1"/>
    </source>
</evidence>
<accession>A0AAE1BHQ7</accession>
<proteinExistence type="predicted"/>
<dbReference type="Proteomes" id="UP001286313">
    <property type="component" value="Unassembled WGS sequence"/>
</dbReference>
<feature type="compositionally biased region" description="Polar residues" evidence="1">
    <location>
        <begin position="156"/>
        <end position="189"/>
    </location>
</feature>
<evidence type="ECO:0000313" key="3">
    <source>
        <dbReference type="Proteomes" id="UP001286313"/>
    </source>
</evidence>
<feature type="compositionally biased region" description="Low complexity" evidence="1">
    <location>
        <begin position="94"/>
        <end position="104"/>
    </location>
</feature>
<evidence type="ECO:0000256" key="1">
    <source>
        <dbReference type="SAM" id="MobiDB-lite"/>
    </source>
</evidence>
<feature type="region of interest" description="Disordered" evidence="1">
    <location>
        <begin position="156"/>
        <end position="192"/>
    </location>
</feature>
<comment type="caution">
    <text evidence="2">The sequence shown here is derived from an EMBL/GenBank/DDBJ whole genome shotgun (WGS) entry which is preliminary data.</text>
</comment>
<name>A0AAE1BHQ7_PETCI</name>
<sequence length="232" mass="25874">MEEEAVISGTSYANLVKIHLVILQIFATTPTSSILFRPLIISPPLSRLRLGTSPPRSRPFQPASQPIPALLLTPNYHNHHPTTHKNPLFPPLTSPTHSPKPTLPTTHLSHPLTKTFSSHHSPLPPTHQNLLFPPLTSPTHSPKPTLPTTHLSQPLTKTYSSHHSPFPTTHKQKPSLRTTHLSHPLTNKNPLYPPLTFPTHSPNKQHSPFPTTHRNLLFLPTHLSKLEDPVQN</sequence>
<dbReference type="AlphaFoldDB" id="A0AAE1BHQ7"/>
<feature type="region of interest" description="Disordered" evidence="1">
    <location>
        <begin position="77"/>
        <end position="104"/>
    </location>
</feature>
<gene>
    <name evidence="2" type="ORF">Pcinc_042541</name>
</gene>
<protein>
    <submittedName>
        <fullName evidence="2">Uncharacterized protein</fullName>
    </submittedName>
</protein>
<organism evidence="2 3">
    <name type="scientific">Petrolisthes cinctipes</name>
    <name type="common">Flat porcelain crab</name>
    <dbReference type="NCBI Taxonomy" id="88211"/>
    <lineage>
        <taxon>Eukaryota</taxon>
        <taxon>Metazoa</taxon>
        <taxon>Ecdysozoa</taxon>
        <taxon>Arthropoda</taxon>
        <taxon>Crustacea</taxon>
        <taxon>Multicrustacea</taxon>
        <taxon>Malacostraca</taxon>
        <taxon>Eumalacostraca</taxon>
        <taxon>Eucarida</taxon>
        <taxon>Decapoda</taxon>
        <taxon>Pleocyemata</taxon>
        <taxon>Anomura</taxon>
        <taxon>Galatheoidea</taxon>
        <taxon>Porcellanidae</taxon>
        <taxon>Petrolisthes</taxon>
    </lineage>
</organism>
<reference evidence="2" key="1">
    <citation type="submission" date="2023-10" db="EMBL/GenBank/DDBJ databases">
        <title>Genome assemblies of two species of porcelain crab, Petrolisthes cinctipes and Petrolisthes manimaculis (Anomura: Porcellanidae).</title>
        <authorList>
            <person name="Angst P."/>
        </authorList>
    </citation>
    <scope>NUCLEOTIDE SEQUENCE</scope>
    <source>
        <strain evidence="2">PB745_01</strain>
        <tissue evidence="2">Gill</tissue>
    </source>
</reference>
<keyword evidence="3" id="KW-1185">Reference proteome</keyword>
<dbReference type="EMBL" id="JAWQEG010008208">
    <property type="protein sequence ID" value="KAK3850773.1"/>
    <property type="molecule type" value="Genomic_DNA"/>
</dbReference>